<protein>
    <recommendedName>
        <fullName evidence="9">Multidrug-efflux transporter</fullName>
    </recommendedName>
</protein>
<keyword evidence="8 10" id="KW-0472">Membrane</keyword>
<dbReference type="GO" id="GO:0015297">
    <property type="term" value="F:antiporter activity"/>
    <property type="evidence" value="ECO:0007669"/>
    <property type="project" value="UniProtKB-KW"/>
</dbReference>
<feature type="transmembrane region" description="Helical" evidence="10">
    <location>
        <begin position="201"/>
        <end position="219"/>
    </location>
</feature>
<dbReference type="GO" id="GO:0005886">
    <property type="term" value="C:plasma membrane"/>
    <property type="evidence" value="ECO:0007669"/>
    <property type="project" value="UniProtKB-SubCell"/>
</dbReference>
<feature type="transmembrane region" description="Helical" evidence="10">
    <location>
        <begin position="415"/>
        <end position="435"/>
    </location>
</feature>
<evidence type="ECO:0000256" key="4">
    <source>
        <dbReference type="ARBA" id="ARBA00022475"/>
    </source>
</evidence>
<feature type="transmembrane region" description="Helical" evidence="10">
    <location>
        <begin position="347"/>
        <end position="366"/>
    </location>
</feature>
<feature type="transmembrane region" description="Helical" evidence="10">
    <location>
        <begin position="128"/>
        <end position="149"/>
    </location>
</feature>
<dbReference type="CDD" id="cd13131">
    <property type="entry name" value="MATE_NorM_like"/>
    <property type="match status" value="1"/>
</dbReference>
<comment type="caution">
    <text evidence="11">The sequence shown here is derived from an EMBL/GenBank/DDBJ whole genome shotgun (WGS) entry which is preliminary data.</text>
</comment>
<feature type="transmembrane region" description="Helical" evidence="10">
    <location>
        <begin position="240"/>
        <end position="263"/>
    </location>
</feature>
<keyword evidence="7" id="KW-0406">Ion transport</keyword>
<feature type="transmembrane region" description="Helical" evidence="10">
    <location>
        <begin position="275"/>
        <end position="302"/>
    </location>
</feature>
<sequence>MTRSRPGSDDFRRLGALALPVVFVQVGLMAMGVVDTMIVGRLSPTALAGVAVGNVYAFAVGSFGMGVLMALDPLVSQAVGAGDRPAIARALQRGLVIAAALSVVATLVLLPVGPVLRALGQPPAMVDVAAPFAHALIPGMAAFFIAVTLRQTLQAMGRMRPVVIAIVVTNVLNGVLAWALVFGELGLPRLEGAGAGVATSVSRWVMALLMLALGWPALRPHLAWRADALRAAPLARMVRIGLPIGLQVELEYGVFAAVALVMGHLGPVPAGAHQIAINIASLTFMVPLGVASAASVLVGRAVGAGLESEARRAGVAAIAVGAGFMVLSAAALTLAPGPLARAYTPDAEVVALAALLIPIAGVFQVFDGVQVVSIGVLRGVGDTRTPLVVNLIGYWVLALPVALWLAFRAGLGPVGLWWGLVAGLMIVAVVLLARVRARLWRPLARLVVDEAPAAALEGAEPR</sequence>
<evidence type="ECO:0000256" key="9">
    <source>
        <dbReference type="ARBA" id="ARBA00031636"/>
    </source>
</evidence>
<evidence type="ECO:0000256" key="8">
    <source>
        <dbReference type="ARBA" id="ARBA00023136"/>
    </source>
</evidence>
<evidence type="ECO:0000256" key="3">
    <source>
        <dbReference type="ARBA" id="ARBA00022449"/>
    </source>
</evidence>
<keyword evidence="4" id="KW-1003">Cell membrane</keyword>
<evidence type="ECO:0000256" key="2">
    <source>
        <dbReference type="ARBA" id="ARBA00022448"/>
    </source>
</evidence>
<dbReference type="GO" id="GO:0042910">
    <property type="term" value="F:xenobiotic transmembrane transporter activity"/>
    <property type="evidence" value="ECO:0007669"/>
    <property type="project" value="InterPro"/>
</dbReference>
<evidence type="ECO:0000256" key="5">
    <source>
        <dbReference type="ARBA" id="ARBA00022692"/>
    </source>
</evidence>
<dbReference type="Pfam" id="PF01554">
    <property type="entry name" value="MatE"/>
    <property type="match status" value="2"/>
</dbReference>
<keyword evidence="2" id="KW-0813">Transport</keyword>
<dbReference type="NCBIfam" id="TIGR00797">
    <property type="entry name" value="matE"/>
    <property type="match status" value="1"/>
</dbReference>
<dbReference type="InterPro" id="IPR002528">
    <property type="entry name" value="MATE_fam"/>
</dbReference>
<feature type="transmembrane region" description="Helical" evidence="10">
    <location>
        <begin position="95"/>
        <end position="116"/>
    </location>
</feature>
<evidence type="ECO:0000256" key="1">
    <source>
        <dbReference type="ARBA" id="ARBA00004651"/>
    </source>
</evidence>
<dbReference type="InterPro" id="IPR050222">
    <property type="entry name" value="MATE_MdtK"/>
</dbReference>
<evidence type="ECO:0000256" key="10">
    <source>
        <dbReference type="SAM" id="Phobius"/>
    </source>
</evidence>
<name>A0A832I2H8_UNCEI</name>
<proteinExistence type="predicted"/>
<accession>A0A832I2H8</accession>
<dbReference type="InterPro" id="IPR048279">
    <property type="entry name" value="MdtK-like"/>
</dbReference>
<keyword evidence="5 10" id="KW-0812">Transmembrane</keyword>
<feature type="transmembrane region" description="Helical" evidence="10">
    <location>
        <begin position="54"/>
        <end position="75"/>
    </location>
</feature>
<keyword evidence="3" id="KW-0050">Antiport</keyword>
<dbReference type="PANTHER" id="PTHR43298">
    <property type="entry name" value="MULTIDRUG RESISTANCE PROTEIN NORM-RELATED"/>
    <property type="match status" value="1"/>
</dbReference>
<evidence type="ECO:0000256" key="7">
    <source>
        <dbReference type="ARBA" id="ARBA00023065"/>
    </source>
</evidence>
<evidence type="ECO:0000256" key="6">
    <source>
        <dbReference type="ARBA" id="ARBA00022989"/>
    </source>
</evidence>
<gene>
    <name evidence="11" type="ORF">ENR23_07435</name>
</gene>
<dbReference type="AlphaFoldDB" id="A0A832I2H8"/>
<feature type="transmembrane region" description="Helical" evidence="10">
    <location>
        <begin position="14"/>
        <end position="34"/>
    </location>
</feature>
<dbReference type="GO" id="GO:0006811">
    <property type="term" value="P:monoatomic ion transport"/>
    <property type="evidence" value="ECO:0007669"/>
    <property type="project" value="UniProtKB-KW"/>
</dbReference>
<dbReference type="PANTHER" id="PTHR43298:SF2">
    <property type="entry name" value="FMN_FAD EXPORTER YEEO-RELATED"/>
    <property type="match status" value="1"/>
</dbReference>
<comment type="subcellular location">
    <subcellularLocation>
        <location evidence="1">Cell membrane</location>
        <topology evidence="1">Multi-pass membrane protein</topology>
    </subcellularLocation>
</comment>
<dbReference type="EMBL" id="DSQF01000016">
    <property type="protein sequence ID" value="HGZ43243.1"/>
    <property type="molecule type" value="Genomic_DNA"/>
</dbReference>
<feature type="transmembrane region" description="Helical" evidence="10">
    <location>
        <begin position="161"/>
        <end position="181"/>
    </location>
</feature>
<dbReference type="PIRSF" id="PIRSF006603">
    <property type="entry name" value="DinF"/>
    <property type="match status" value="1"/>
</dbReference>
<reference evidence="11" key="1">
    <citation type="journal article" date="2020" name="mSystems">
        <title>Genome- and Community-Level Interaction Insights into Carbon Utilization and Element Cycling Functions of Hydrothermarchaeota in Hydrothermal Sediment.</title>
        <authorList>
            <person name="Zhou Z."/>
            <person name="Liu Y."/>
            <person name="Xu W."/>
            <person name="Pan J."/>
            <person name="Luo Z.H."/>
            <person name="Li M."/>
        </authorList>
    </citation>
    <scope>NUCLEOTIDE SEQUENCE [LARGE SCALE GENOMIC DNA]</scope>
    <source>
        <strain evidence="11">SpSt-381</strain>
    </source>
</reference>
<evidence type="ECO:0000313" key="11">
    <source>
        <dbReference type="EMBL" id="HGZ43243.1"/>
    </source>
</evidence>
<organism evidence="11">
    <name type="scientific">Eiseniibacteriota bacterium</name>
    <dbReference type="NCBI Taxonomy" id="2212470"/>
    <lineage>
        <taxon>Bacteria</taxon>
        <taxon>Candidatus Eiseniibacteriota</taxon>
    </lineage>
</organism>
<feature type="transmembrane region" description="Helical" evidence="10">
    <location>
        <begin position="387"/>
        <end position="409"/>
    </location>
</feature>
<keyword evidence="6 10" id="KW-1133">Transmembrane helix</keyword>
<feature type="transmembrane region" description="Helical" evidence="10">
    <location>
        <begin position="314"/>
        <end position="335"/>
    </location>
</feature>